<evidence type="ECO:0000256" key="2">
    <source>
        <dbReference type="SAM" id="SignalP"/>
    </source>
</evidence>
<evidence type="ECO:0000313" key="4">
    <source>
        <dbReference type="Proteomes" id="UP000233597"/>
    </source>
</evidence>
<dbReference type="Proteomes" id="UP000233597">
    <property type="component" value="Unassembled WGS sequence"/>
</dbReference>
<feature type="compositionally biased region" description="Polar residues" evidence="1">
    <location>
        <begin position="68"/>
        <end position="80"/>
    </location>
</feature>
<reference evidence="3 4" key="1">
    <citation type="submission" date="2017-09" db="EMBL/GenBank/DDBJ databases">
        <title>Biodiversity and function of Thalassospira species in the particle-attached aromatic-hydrocarbon-degrading consortia from the surface seawater of the South China Sea.</title>
        <authorList>
            <person name="Dong C."/>
            <person name="Liu R."/>
            <person name="Shao Z."/>
        </authorList>
    </citation>
    <scope>NUCLEOTIDE SEQUENCE [LARGE SCALE GENOMIC DNA]</scope>
    <source>
        <strain evidence="3 4">CSC1P2</strain>
    </source>
</reference>
<dbReference type="RefSeq" id="WP_101268128.1">
    <property type="nucleotide sequence ID" value="NZ_NWTK01000010.1"/>
</dbReference>
<feature type="region of interest" description="Disordered" evidence="1">
    <location>
        <begin position="64"/>
        <end position="86"/>
    </location>
</feature>
<feature type="chain" id="PRO_5014736186" evidence="2">
    <location>
        <begin position="41"/>
        <end position="268"/>
    </location>
</feature>
<gene>
    <name evidence="3" type="ORF">COO20_15415</name>
</gene>
<keyword evidence="2" id="KW-0732">Signal</keyword>
<dbReference type="AlphaFoldDB" id="A0A2N3KR88"/>
<evidence type="ECO:0000313" key="3">
    <source>
        <dbReference type="EMBL" id="PKR53067.1"/>
    </source>
</evidence>
<comment type="caution">
    <text evidence="3">The sequence shown here is derived from an EMBL/GenBank/DDBJ whole genome shotgun (WGS) entry which is preliminary data.</text>
</comment>
<dbReference type="OrthoDB" id="7562819at2"/>
<feature type="signal peptide" evidence="2">
    <location>
        <begin position="1"/>
        <end position="40"/>
    </location>
</feature>
<organism evidence="3 4">
    <name type="scientific">Thalassospira marina</name>
    <dbReference type="NCBI Taxonomy" id="2048283"/>
    <lineage>
        <taxon>Bacteria</taxon>
        <taxon>Pseudomonadati</taxon>
        <taxon>Pseudomonadota</taxon>
        <taxon>Alphaproteobacteria</taxon>
        <taxon>Rhodospirillales</taxon>
        <taxon>Thalassospiraceae</taxon>
        <taxon>Thalassospira</taxon>
    </lineage>
</organism>
<dbReference type="EMBL" id="NWTK01000010">
    <property type="protein sequence ID" value="PKR53067.1"/>
    <property type="molecule type" value="Genomic_DNA"/>
</dbReference>
<sequence length="268" mass="28154">MPNHFPALPWLRLCKAHNALRLLAFALLLAIPPLGSTAFAQTASPGNGTPSRATTQQGQFITAAPAPQSGTDNVGGNNDSAPPPTPVAHCDTDHISLCEDTNELIWSKGFADQVGAFIGEGTASWLYANGSRIDQMIEVLDGPPQVRQKVGDDLWLYGACRAHSCPEKGAVIVSSKGDITAAAILHFTCTTTCQDDYTLTIISANDDKTLSDAIQNWAQTTINDDARTYKKANPPKIAKVEHLGPAGAGQAQPDAPTSNAAPATTNQG</sequence>
<feature type="compositionally biased region" description="Low complexity" evidence="1">
    <location>
        <begin position="244"/>
        <end position="268"/>
    </location>
</feature>
<name>A0A2N3KR88_9PROT</name>
<accession>A0A2N3KR88</accession>
<feature type="region of interest" description="Disordered" evidence="1">
    <location>
        <begin position="241"/>
        <end position="268"/>
    </location>
</feature>
<proteinExistence type="predicted"/>
<evidence type="ECO:0000256" key="1">
    <source>
        <dbReference type="SAM" id="MobiDB-lite"/>
    </source>
</evidence>
<protein>
    <submittedName>
        <fullName evidence="3">Uncharacterized protein</fullName>
    </submittedName>
</protein>